<feature type="compositionally biased region" description="Basic and acidic residues" evidence="1">
    <location>
        <begin position="78"/>
        <end position="94"/>
    </location>
</feature>
<gene>
    <name evidence="2" type="ORF">SOCE836_039660</name>
</gene>
<feature type="compositionally biased region" description="Low complexity" evidence="1">
    <location>
        <begin position="115"/>
        <end position="189"/>
    </location>
</feature>
<evidence type="ECO:0000313" key="2">
    <source>
        <dbReference type="EMBL" id="AUX31833.1"/>
    </source>
</evidence>
<protein>
    <submittedName>
        <fullName evidence="2">Uncharacterized protein</fullName>
    </submittedName>
</protein>
<evidence type="ECO:0000256" key="1">
    <source>
        <dbReference type="SAM" id="MobiDB-lite"/>
    </source>
</evidence>
<sequence>MEGEGREGTVRSITLEELAAIAGALEAGLPRDEVLAGAGLSVEAWEAARERWMSRLAARAARGQLRSSQRYLELVAEQKGRAEAKARDARRKLEGPVPVAPAAHLSPLRSAPRDAATPTSAAGAGGEAAARSPWARMGAGAPPGAGREEAPAPASAVPSPLASVVPSPLASAVPSPVPAVTPVASSEPPTTAPRGGVTLFGMQAVAPREALPFRRAPSSAPPAESTATPAAASMNATRIGAVSPLPADKALPFARSAPVAPIDTALPFSRPTPSPPADKALPFARPSPPPPADNALPFARTASVAPTDKAPLPFSRSTPSPPADSALPFSRPAPPPPADKALPFSRPASPPPADSALPFARSAPAQPVRDETAPLPPQRSSGSWALPFQQPSPASGTPASASPATSAARAQADVEEQEMRRVERITLGEYAHICAELRERPGHDQQIQSRYGLSPQGWAALHAMWHERFQADPALKARWQALIEQSAQR</sequence>
<name>A0A4P2QQN5_SORCE</name>
<feature type="compositionally biased region" description="Low complexity" evidence="1">
    <location>
        <begin position="389"/>
        <end position="411"/>
    </location>
</feature>
<dbReference type="Proteomes" id="UP000295497">
    <property type="component" value="Chromosome"/>
</dbReference>
<dbReference type="EMBL" id="CP012672">
    <property type="protein sequence ID" value="AUX31833.1"/>
    <property type="molecule type" value="Genomic_DNA"/>
</dbReference>
<feature type="region of interest" description="Disordered" evidence="1">
    <location>
        <begin position="263"/>
        <end position="417"/>
    </location>
</feature>
<accession>A0A4P2QQN5</accession>
<proteinExistence type="predicted"/>
<dbReference type="AlphaFoldDB" id="A0A4P2QQN5"/>
<feature type="compositionally biased region" description="Low complexity" evidence="1">
    <location>
        <begin position="216"/>
        <end position="232"/>
    </location>
</feature>
<reference evidence="2 3" key="1">
    <citation type="submission" date="2015-09" db="EMBL/GenBank/DDBJ databases">
        <title>Sorangium comparison.</title>
        <authorList>
            <person name="Zaburannyi N."/>
            <person name="Bunk B."/>
            <person name="Overmann J."/>
            <person name="Mueller R."/>
        </authorList>
    </citation>
    <scope>NUCLEOTIDE SEQUENCE [LARGE SCALE GENOMIC DNA]</scope>
    <source>
        <strain evidence="2 3">So ce836</strain>
    </source>
</reference>
<evidence type="ECO:0000313" key="3">
    <source>
        <dbReference type="Proteomes" id="UP000295497"/>
    </source>
</evidence>
<organism evidence="2 3">
    <name type="scientific">Sorangium cellulosum</name>
    <name type="common">Polyangium cellulosum</name>
    <dbReference type="NCBI Taxonomy" id="56"/>
    <lineage>
        <taxon>Bacteria</taxon>
        <taxon>Pseudomonadati</taxon>
        <taxon>Myxococcota</taxon>
        <taxon>Polyangia</taxon>
        <taxon>Polyangiales</taxon>
        <taxon>Polyangiaceae</taxon>
        <taxon>Sorangium</taxon>
    </lineage>
</organism>
<feature type="region of interest" description="Disordered" evidence="1">
    <location>
        <begin position="78"/>
        <end position="232"/>
    </location>
</feature>